<accession>A0AAN0MLH6</accession>
<dbReference type="RefSeq" id="WP_342077841.1">
    <property type="nucleotide sequence ID" value="NZ_CP151767.2"/>
</dbReference>
<sequence length="155" mass="16485">MSVRPTQAADLPDLCAVLDQTALFPAEMLADMIAPFLSDPDSLDLWLTAFVDETPVGFCYAVPAQFADGSWNMLAIAVAPDQQGTGCGGALTTALLGDLQGKGQRVLIAETSGAAAFEGPRAFYLAQGFEQQGCIRDFWAPGDDKVIFWRGVQHG</sequence>
<dbReference type="InterPro" id="IPR000182">
    <property type="entry name" value="GNAT_dom"/>
</dbReference>
<reference evidence="3" key="1">
    <citation type="submission" date="2024-04" db="EMBL/GenBank/DDBJ databases">
        <title>Phylogenomic analyses of a clade within the roseobacter group suggest taxonomic reassignments of species of the genera Aestuariivita, Citreicella, Loktanella, Nautella, Pelagibaca, Ruegeria, Thalassobius, Thiobacimonas and Tropicibacter, and the proposal o.</title>
        <authorList>
            <person name="Jeon C.O."/>
        </authorList>
    </citation>
    <scope>NUCLEOTIDE SEQUENCE [LARGE SCALE GENOMIC DNA]</scope>
    <source>
        <strain evidence="3">SS1-5</strain>
    </source>
</reference>
<dbReference type="CDD" id="cd04301">
    <property type="entry name" value="NAT_SF"/>
    <property type="match status" value="1"/>
</dbReference>
<keyword evidence="3" id="KW-1185">Reference proteome</keyword>
<dbReference type="Proteomes" id="UP001470809">
    <property type="component" value="Chromosome"/>
</dbReference>
<dbReference type="PROSITE" id="PS51186">
    <property type="entry name" value="GNAT"/>
    <property type="match status" value="1"/>
</dbReference>
<evidence type="ECO:0000313" key="2">
    <source>
        <dbReference type="EMBL" id="WZU68553.1"/>
    </source>
</evidence>
<dbReference type="AlphaFoldDB" id="A0AAN0MLH6"/>
<reference evidence="2 3" key="2">
    <citation type="submission" date="2024-08" db="EMBL/GenBank/DDBJ databases">
        <title>Phylogenomic analyses of a clade within the roseobacter group suggest taxonomic reassignments of species of the genera Aestuariivita, Citreicella, Loktanella, Nautella, Pelagibaca, Ruegeria, Thalassobius, Thiobacimonas and Tropicibacter, and the proposal o.</title>
        <authorList>
            <person name="Jeon C.O."/>
        </authorList>
    </citation>
    <scope>NUCLEOTIDE SEQUENCE [LARGE SCALE GENOMIC DNA]</scope>
    <source>
        <strain evidence="2 3">SS1-5</strain>
    </source>
</reference>
<gene>
    <name evidence="2" type="ORF">AABB31_06590</name>
</gene>
<dbReference type="Pfam" id="PF00583">
    <property type="entry name" value="Acetyltransf_1"/>
    <property type="match status" value="1"/>
</dbReference>
<dbReference type="KEGG" id="yrh:AABB31_06590"/>
<dbReference type="Gene3D" id="3.40.630.30">
    <property type="match status" value="1"/>
</dbReference>
<evidence type="ECO:0000313" key="3">
    <source>
        <dbReference type="Proteomes" id="UP001470809"/>
    </source>
</evidence>
<feature type="domain" description="N-acetyltransferase" evidence="1">
    <location>
        <begin position="1"/>
        <end position="153"/>
    </location>
</feature>
<dbReference type="InterPro" id="IPR016181">
    <property type="entry name" value="Acyl_CoA_acyltransferase"/>
</dbReference>
<dbReference type="GO" id="GO:0016747">
    <property type="term" value="F:acyltransferase activity, transferring groups other than amino-acyl groups"/>
    <property type="evidence" value="ECO:0007669"/>
    <property type="project" value="InterPro"/>
</dbReference>
<dbReference type="EMBL" id="CP151767">
    <property type="protein sequence ID" value="WZU68553.1"/>
    <property type="molecule type" value="Genomic_DNA"/>
</dbReference>
<proteinExistence type="predicted"/>
<organism evidence="2 3">
    <name type="scientific">Yoonia rhodophyticola</name>
    <dbReference type="NCBI Taxonomy" id="3137370"/>
    <lineage>
        <taxon>Bacteria</taxon>
        <taxon>Pseudomonadati</taxon>
        <taxon>Pseudomonadota</taxon>
        <taxon>Alphaproteobacteria</taxon>
        <taxon>Rhodobacterales</taxon>
        <taxon>Paracoccaceae</taxon>
        <taxon>Yoonia</taxon>
    </lineage>
</organism>
<evidence type="ECO:0000259" key="1">
    <source>
        <dbReference type="PROSITE" id="PS51186"/>
    </source>
</evidence>
<name>A0AAN0MLH6_9RHOB</name>
<protein>
    <submittedName>
        <fullName evidence="2">N-acetyltransferase family protein</fullName>
    </submittedName>
</protein>
<dbReference type="SUPFAM" id="SSF55729">
    <property type="entry name" value="Acyl-CoA N-acyltransferases (Nat)"/>
    <property type="match status" value="1"/>
</dbReference>